<dbReference type="InterPro" id="IPR003856">
    <property type="entry name" value="LPS_length_determ_N"/>
</dbReference>
<evidence type="ECO:0000256" key="5">
    <source>
        <dbReference type="ARBA" id="ARBA00023136"/>
    </source>
</evidence>
<evidence type="ECO:0000256" key="7">
    <source>
        <dbReference type="SAM" id="Phobius"/>
    </source>
</evidence>
<accession>A0A6M8SRZ2</accession>
<evidence type="ECO:0000256" key="1">
    <source>
        <dbReference type="ARBA" id="ARBA00004651"/>
    </source>
</evidence>
<dbReference type="KEGG" id="dee:HQN60_09120"/>
<feature type="transmembrane region" description="Helical" evidence="7">
    <location>
        <begin position="394"/>
        <end position="415"/>
    </location>
</feature>
<comment type="subcellular location">
    <subcellularLocation>
        <location evidence="1">Cell membrane</location>
        <topology evidence="1">Multi-pass membrane protein</topology>
    </subcellularLocation>
</comment>
<dbReference type="RefSeq" id="WP_173533351.1">
    <property type="nucleotide sequence ID" value="NZ_CP054143.1"/>
</dbReference>
<dbReference type="Pfam" id="PF02706">
    <property type="entry name" value="Wzz"/>
    <property type="match status" value="1"/>
</dbReference>
<keyword evidence="2" id="KW-1003">Cell membrane</keyword>
<dbReference type="InterPro" id="IPR017468">
    <property type="entry name" value="Chain_len_reg_EpsF"/>
</dbReference>
<feature type="transmembrane region" description="Helical" evidence="7">
    <location>
        <begin position="15"/>
        <end position="35"/>
    </location>
</feature>
<evidence type="ECO:0000256" key="6">
    <source>
        <dbReference type="SAM" id="Coils"/>
    </source>
</evidence>
<evidence type="ECO:0000313" key="11">
    <source>
        <dbReference type="Proteomes" id="UP000504844"/>
    </source>
</evidence>
<feature type="domain" description="Tyrosine-protein kinase G-rich" evidence="9">
    <location>
        <begin position="337"/>
        <end position="414"/>
    </location>
</feature>
<dbReference type="Pfam" id="PF13807">
    <property type="entry name" value="GNVR"/>
    <property type="match status" value="1"/>
</dbReference>
<feature type="domain" description="Polysaccharide chain length determinant N-terminal" evidence="8">
    <location>
        <begin position="4"/>
        <end position="89"/>
    </location>
</feature>
<keyword evidence="5 7" id="KW-0472">Membrane</keyword>
<evidence type="ECO:0000313" key="10">
    <source>
        <dbReference type="EMBL" id="QKJ66848.1"/>
    </source>
</evidence>
<evidence type="ECO:0000256" key="3">
    <source>
        <dbReference type="ARBA" id="ARBA00022692"/>
    </source>
</evidence>
<dbReference type="InterPro" id="IPR050445">
    <property type="entry name" value="Bact_polysacc_biosynth/exp"/>
</dbReference>
<evidence type="ECO:0000259" key="9">
    <source>
        <dbReference type="Pfam" id="PF13807"/>
    </source>
</evidence>
<dbReference type="PANTHER" id="PTHR32309">
    <property type="entry name" value="TYROSINE-PROTEIN KINASE"/>
    <property type="match status" value="1"/>
</dbReference>
<dbReference type="EMBL" id="CP054143">
    <property type="protein sequence ID" value="QKJ66848.1"/>
    <property type="molecule type" value="Genomic_DNA"/>
</dbReference>
<keyword evidence="11" id="KW-1185">Reference proteome</keyword>
<dbReference type="InterPro" id="IPR032807">
    <property type="entry name" value="GNVR"/>
</dbReference>
<dbReference type="GO" id="GO:0004713">
    <property type="term" value="F:protein tyrosine kinase activity"/>
    <property type="evidence" value="ECO:0007669"/>
    <property type="project" value="TreeGrafter"/>
</dbReference>
<protein>
    <submittedName>
        <fullName evidence="10">Chain length determinant protein EpsF</fullName>
    </submittedName>
</protein>
<dbReference type="NCBIfam" id="TIGR03017">
    <property type="entry name" value="EpsF"/>
    <property type="match status" value="1"/>
</dbReference>
<dbReference type="PANTHER" id="PTHR32309:SF13">
    <property type="entry name" value="FERRIC ENTEROBACTIN TRANSPORT PROTEIN FEPE"/>
    <property type="match status" value="1"/>
</dbReference>
<keyword evidence="4 7" id="KW-1133">Transmembrane helix</keyword>
<dbReference type="AlphaFoldDB" id="A0A6M8SRZ2"/>
<evidence type="ECO:0000256" key="4">
    <source>
        <dbReference type="ARBA" id="ARBA00022989"/>
    </source>
</evidence>
<feature type="coiled-coil region" evidence="6">
    <location>
        <begin position="253"/>
        <end position="301"/>
    </location>
</feature>
<dbReference type="Proteomes" id="UP000504844">
    <property type="component" value="Chromosome"/>
</dbReference>
<evidence type="ECO:0000259" key="8">
    <source>
        <dbReference type="Pfam" id="PF02706"/>
    </source>
</evidence>
<feature type="coiled-coil region" evidence="6">
    <location>
        <begin position="173"/>
        <end position="200"/>
    </location>
</feature>
<keyword evidence="6" id="KW-0175">Coiled coil</keyword>
<proteinExistence type="predicted"/>
<gene>
    <name evidence="10" type="primary">epsF</name>
    <name evidence="10" type="ORF">HQN60_09120</name>
</gene>
<reference evidence="10 11" key="1">
    <citation type="submission" date="2020-05" db="EMBL/GenBank/DDBJ databases">
        <title>Complete genome sequence of Deefgea sp. D17.</title>
        <authorList>
            <person name="Bae J.-W."/>
            <person name="Han J.E."/>
        </authorList>
    </citation>
    <scope>NUCLEOTIDE SEQUENCE [LARGE SCALE GENOMIC DNA]</scope>
    <source>
        <strain evidence="10 11">D17</strain>
    </source>
</reference>
<sequence>MTFEQLLNILRARKWIAISVFFVVILTTLVVSLLLPKQYTAEAALAMDVKAADPVTGQQIAGYMAPSYMATQVEMISSQNTALKVVDTLGFAKLPEAQAQFQEATQGKGDIRNWFAESLLKGLEVKPSRESNIINLEYTATDPKFAAALANNFAQAYIRTTIDIKTAAAQQNNVFFQEQLKSLQSNLEKAQNKLSEYQQTHGIVGSDERLDVETQRLNELSSQVVGAQSQTYDAQSRARGGNVAPDVLNNPLIQQLKGQLAVQEAKYKQLSEKNGANHPHNQQAMAELNATRSQLNELMGQYAGGLNSAAGNSASRQASLNSALQAQKEKVLDLKSQRAAIDVLLRNVDSAQRSYDQALQRFSQTMLESRSDQSNISIIKSATEPMKHSSPNTLLNLILAVFVGGLLAIGFAMLAELADRRIRSKDDIEAMLGLTVLADLLPPKKKRRFGFKVGAAA</sequence>
<organism evidence="10 11">
    <name type="scientific">Deefgea piscis</name>
    <dbReference type="NCBI Taxonomy" id="2739061"/>
    <lineage>
        <taxon>Bacteria</taxon>
        <taxon>Pseudomonadati</taxon>
        <taxon>Pseudomonadota</taxon>
        <taxon>Betaproteobacteria</taxon>
        <taxon>Neisseriales</taxon>
        <taxon>Chitinibacteraceae</taxon>
        <taxon>Deefgea</taxon>
    </lineage>
</organism>
<keyword evidence="3 7" id="KW-0812">Transmembrane</keyword>
<evidence type="ECO:0000256" key="2">
    <source>
        <dbReference type="ARBA" id="ARBA00022475"/>
    </source>
</evidence>
<dbReference type="GO" id="GO:0005886">
    <property type="term" value="C:plasma membrane"/>
    <property type="evidence" value="ECO:0007669"/>
    <property type="project" value="UniProtKB-SubCell"/>
</dbReference>
<name>A0A6M8SRZ2_9NEIS</name>